<accession>N1W8W9</accession>
<dbReference type="Proteomes" id="UP000012227">
    <property type="component" value="Unassembled WGS sequence"/>
</dbReference>
<reference evidence="1 2" key="1">
    <citation type="submission" date="2013-03" db="EMBL/GenBank/DDBJ databases">
        <authorList>
            <person name="Harkins D.M."/>
            <person name="Durkin A.S."/>
            <person name="Brinkac L.M."/>
            <person name="Haft D.H."/>
            <person name="Selengut J.D."/>
            <person name="Sanka R."/>
            <person name="DePew J."/>
            <person name="Purushe J."/>
            <person name="Galloway R.L."/>
            <person name="Vinetz J.M."/>
            <person name="Sutton G.G."/>
            <person name="Nierman W.C."/>
            <person name="Fouts D.E."/>
        </authorList>
    </citation>
    <scope>NUCLEOTIDE SEQUENCE [LARGE SCALE GENOMIC DNA]</scope>
    <source>
        <strain evidence="1 2">Waz Holland</strain>
    </source>
</reference>
<dbReference type="AlphaFoldDB" id="N1W8W9"/>
<dbReference type="EMBL" id="AOGY02000071">
    <property type="protein sequence ID" value="EMY68326.1"/>
    <property type="molecule type" value="Genomic_DNA"/>
</dbReference>
<name>N1W8W9_9LEPT</name>
<evidence type="ECO:0000313" key="2">
    <source>
        <dbReference type="Proteomes" id="UP000012227"/>
    </source>
</evidence>
<gene>
    <name evidence="1" type="ORF">LEP1GSC199_0602</name>
</gene>
<protein>
    <submittedName>
        <fullName evidence="1">Uncharacterized protein</fullName>
    </submittedName>
</protein>
<organism evidence="1 2">
    <name type="scientific">Leptospira vanthielii serovar Holland str. Waz Holland = ATCC 700522</name>
    <dbReference type="NCBI Taxonomy" id="1218591"/>
    <lineage>
        <taxon>Bacteria</taxon>
        <taxon>Pseudomonadati</taxon>
        <taxon>Spirochaetota</taxon>
        <taxon>Spirochaetia</taxon>
        <taxon>Leptospirales</taxon>
        <taxon>Leptospiraceae</taxon>
        <taxon>Leptospira</taxon>
    </lineage>
</organism>
<evidence type="ECO:0000313" key="1">
    <source>
        <dbReference type="EMBL" id="EMY68326.1"/>
    </source>
</evidence>
<dbReference type="STRING" id="1218591.LEP1GSC199_0602"/>
<proteinExistence type="predicted"/>
<sequence length="169" mass="19894">MKNDDEILYGDEYTPDFFDEDPRIFYTLIYALSRAGEEELLSKLEVLGEKLENDEELYLPEFKELITEIILKLRTKYSTTDIFTKNYPNPDVEKLMLRFEILHLIDQIDEEEESKYLKDAADFLKLASNDFHTAIEKWDATLTTWEDLIVAHIIGENEDLEEDADINNT</sequence>
<comment type="caution">
    <text evidence="1">The sequence shown here is derived from an EMBL/GenBank/DDBJ whole genome shotgun (WGS) entry which is preliminary data.</text>
</comment>